<reference evidence="3 4" key="1">
    <citation type="submission" date="2024-01" db="EMBL/GenBank/DDBJ databases">
        <title>A draft genome for a cacao thread blight-causing isolate of Paramarasmius palmivorus.</title>
        <authorList>
            <person name="Baruah I.K."/>
            <person name="Bukari Y."/>
            <person name="Amoako-Attah I."/>
            <person name="Meinhardt L.W."/>
            <person name="Bailey B.A."/>
            <person name="Cohen S.P."/>
        </authorList>
    </citation>
    <scope>NUCLEOTIDE SEQUENCE [LARGE SCALE GENOMIC DNA]</scope>
    <source>
        <strain evidence="3 4">GH-12</strain>
    </source>
</reference>
<evidence type="ECO:0000313" key="4">
    <source>
        <dbReference type="Proteomes" id="UP001383192"/>
    </source>
</evidence>
<evidence type="ECO:0000313" key="3">
    <source>
        <dbReference type="EMBL" id="KAK7018766.1"/>
    </source>
</evidence>
<comment type="caution">
    <text evidence="3">The sequence shown here is derived from an EMBL/GenBank/DDBJ whole genome shotgun (WGS) entry which is preliminary data.</text>
</comment>
<dbReference type="InterPro" id="IPR018306">
    <property type="entry name" value="Phage_T5_Orf172_DNA-bd"/>
</dbReference>
<dbReference type="InterPro" id="IPR053006">
    <property type="entry name" value="Meiosis_regulatory"/>
</dbReference>
<dbReference type="EMBL" id="JAYKXP010000220">
    <property type="protein sequence ID" value="KAK7018766.1"/>
    <property type="molecule type" value="Genomic_DNA"/>
</dbReference>
<feature type="compositionally biased region" description="Basic and acidic residues" evidence="1">
    <location>
        <begin position="266"/>
        <end position="278"/>
    </location>
</feature>
<protein>
    <recommendedName>
        <fullName evidence="2">Bacteriophage T5 Orf172 DNA-binding domain-containing protein</fullName>
    </recommendedName>
</protein>
<proteinExistence type="predicted"/>
<feature type="domain" description="Bacteriophage T5 Orf172 DNA-binding" evidence="2">
    <location>
        <begin position="30"/>
        <end position="133"/>
    </location>
</feature>
<accession>A0AAW0AZI3</accession>
<dbReference type="AlphaFoldDB" id="A0AAW0AZI3"/>
<dbReference type="PANTHER" id="PTHR28094">
    <property type="entry name" value="MEIOTICALLY UP-REGULATED GENE 113 PROTEIN"/>
    <property type="match status" value="1"/>
</dbReference>
<sequence length="338" mass="38493">MSASAVQRQIILDLANQRMDAALRPDDHPGYIYIFIFWWDDFPELGYKFKVGRCHDIATRRNRWRANCPFQVQLWTGWIWVNNVKRVEEILLQMLEMVAQRTYEVCIDCYKHHTETFKLEYNSREITELVLDWAEMIDEELSLAAKRTQPTEASYRPDHPTSSSPPDPESYIVPSLKALAYIRKMVKEFSIERKIVPLSGHSGLCSICFSSGSFIVRWDREQDCTQSSITKRESKSLVTTTTGFQRCMHTNATISIDGSTATLQLDGKEMKSEAKRTSSDVTPPEVDQENTGISVLIAEIGQGSQTVEVVFIPGWGEDITIQTPPSVELSAWSLSSHD</sequence>
<feature type="region of interest" description="Disordered" evidence="1">
    <location>
        <begin position="148"/>
        <end position="170"/>
    </location>
</feature>
<dbReference type="Proteomes" id="UP001383192">
    <property type="component" value="Unassembled WGS sequence"/>
</dbReference>
<evidence type="ECO:0000256" key="1">
    <source>
        <dbReference type="SAM" id="MobiDB-lite"/>
    </source>
</evidence>
<gene>
    <name evidence="3" type="ORF">VNI00_018256</name>
</gene>
<dbReference type="PANTHER" id="PTHR28094:SF1">
    <property type="entry name" value="MEIOTICALLY UP-REGULATED GENE 113 PROTEIN"/>
    <property type="match status" value="1"/>
</dbReference>
<feature type="region of interest" description="Disordered" evidence="1">
    <location>
        <begin position="266"/>
        <end position="288"/>
    </location>
</feature>
<organism evidence="3 4">
    <name type="scientific">Paramarasmius palmivorus</name>
    <dbReference type="NCBI Taxonomy" id="297713"/>
    <lineage>
        <taxon>Eukaryota</taxon>
        <taxon>Fungi</taxon>
        <taxon>Dikarya</taxon>
        <taxon>Basidiomycota</taxon>
        <taxon>Agaricomycotina</taxon>
        <taxon>Agaricomycetes</taxon>
        <taxon>Agaricomycetidae</taxon>
        <taxon>Agaricales</taxon>
        <taxon>Marasmiineae</taxon>
        <taxon>Marasmiaceae</taxon>
        <taxon>Paramarasmius</taxon>
    </lineage>
</organism>
<evidence type="ECO:0000259" key="2">
    <source>
        <dbReference type="Pfam" id="PF10544"/>
    </source>
</evidence>
<name>A0AAW0AZI3_9AGAR</name>
<keyword evidence="4" id="KW-1185">Reference proteome</keyword>
<dbReference type="Pfam" id="PF10544">
    <property type="entry name" value="T5orf172"/>
    <property type="match status" value="1"/>
</dbReference>